<dbReference type="Gene3D" id="3.30.200.20">
    <property type="entry name" value="Phosphorylase Kinase, domain 1"/>
    <property type="match status" value="1"/>
</dbReference>
<dbReference type="PANTHER" id="PTHR33540:SF1">
    <property type="entry name" value="N-ACETYLMURAMATE_N-ACETYLGLUCOSAMINE KINASE"/>
    <property type="match status" value="1"/>
</dbReference>
<feature type="domain" description="Aminoglycoside phosphotransferase" evidence="3">
    <location>
        <begin position="47"/>
        <end position="290"/>
    </location>
</feature>
<dbReference type="Gene3D" id="3.90.1200.10">
    <property type="match status" value="1"/>
</dbReference>
<keyword evidence="5" id="KW-1185">Reference proteome</keyword>
<reference evidence="5" key="1">
    <citation type="journal article" date="2019" name="Int. J. Syst. Evol. Microbiol.">
        <title>The Global Catalogue of Microorganisms (GCM) 10K type strain sequencing project: providing services to taxonomists for standard genome sequencing and annotation.</title>
        <authorList>
            <consortium name="The Broad Institute Genomics Platform"/>
            <consortium name="The Broad Institute Genome Sequencing Center for Infectious Disease"/>
            <person name="Wu L."/>
            <person name="Ma J."/>
        </authorList>
    </citation>
    <scope>NUCLEOTIDE SEQUENCE [LARGE SCALE GENOMIC DNA]</scope>
    <source>
        <strain evidence="5">NBRC 100033</strain>
    </source>
</reference>
<evidence type="ECO:0000256" key="1">
    <source>
        <dbReference type="ARBA" id="ARBA00022741"/>
    </source>
</evidence>
<keyword evidence="1" id="KW-0547">Nucleotide-binding</keyword>
<comment type="caution">
    <text evidence="4">The sequence shown here is derived from an EMBL/GenBank/DDBJ whole genome shotgun (WGS) entry which is preliminary data.</text>
</comment>
<dbReference type="EMBL" id="BSOR01000008">
    <property type="protein sequence ID" value="GLR63013.1"/>
    <property type="molecule type" value="Genomic_DNA"/>
</dbReference>
<evidence type="ECO:0000259" key="3">
    <source>
        <dbReference type="Pfam" id="PF01636"/>
    </source>
</evidence>
<dbReference type="InterPro" id="IPR011009">
    <property type="entry name" value="Kinase-like_dom_sf"/>
</dbReference>
<evidence type="ECO:0000313" key="5">
    <source>
        <dbReference type="Proteomes" id="UP001156682"/>
    </source>
</evidence>
<dbReference type="Pfam" id="PF01636">
    <property type="entry name" value="APH"/>
    <property type="match status" value="1"/>
</dbReference>
<evidence type="ECO:0000313" key="4">
    <source>
        <dbReference type="EMBL" id="GLR63013.1"/>
    </source>
</evidence>
<protein>
    <submittedName>
        <fullName evidence="4">Phosphotransferase</fullName>
    </submittedName>
</protein>
<evidence type="ECO:0000256" key="2">
    <source>
        <dbReference type="ARBA" id="ARBA00022840"/>
    </source>
</evidence>
<dbReference type="SUPFAM" id="SSF56112">
    <property type="entry name" value="Protein kinase-like (PK-like)"/>
    <property type="match status" value="1"/>
</dbReference>
<name>A0ABQ5ZVG4_9GAMM</name>
<dbReference type="PANTHER" id="PTHR33540">
    <property type="entry name" value="TRNA THREONYLCARBAMOYLADENOSINE BIOSYNTHESIS PROTEIN TSAE"/>
    <property type="match status" value="1"/>
</dbReference>
<sequence length="374" mass="42762">MRIIANLLATATTKTIMSLNQTSTKTDRSLAIRAWLKPWLTNPDAELSIVAGDASFRSYYRVAAEQNTRGKSMILMDAPPEKESSHSFISLAKAWRQQGIKVPQVLAYDLQLGTALLEDFGDLQFMQQVTQLPTSEVDTLYHQALNQLTAIQQLAKTATNDHPLPDYSKELLTQELNLFDDWFYQGLLELPKTSLPKNWAAFKQSLIVSALEQPQVTVHRDYHSRNLMVLGLNQLGIIDFQDAVYGPCTYDAVSLIRDCYLDWPEQTQQAWLAYFHRAYCQQATPVSLAEFKRWFDWMGIHRHLKVAGIFSRLALRDAKPNYLQDIPLTLQHLLRATQNYADFADIQTWLSELVIPSFNAYLQQGNNLQQPNHD</sequence>
<gene>
    <name evidence="4" type="ORF">GCM10007878_04480</name>
</gene>
<accession>A0ABQ5ZVG4</accession>
<keyword evidence="2" id="KW-0067">ATP-binding</keyword>
<proteinExistence type="predicted"/>
<dbReference type="RefSeq" id="WP_051610334.1">
    <property type="nucleotide sequence ID" value="NZ_BSOR01000008.1"/>
</dbReference>
<dbReference type="InterPro" id="IPR002575">
    <property type="entry name" value="Aminoglycoside_PTrfase"/>
</dbReference>
<organism evidence="4 5">
    <name type="scientific">Marinospirillum insulare</name>
    <dbReference type="NCBI Taxonomy" id="217169"/>
    <lineage>
        <taxon>Bacteria</taxon>
        <taxon>Pseudomonadati</taxon>
        <taxon>Pseudomonadota</taxon>
        <taxon>Gammaproteobacteria</taxon>
        <taxon>Oceanospirillales</taxon>
        <taxon>Oceanospirillaceae</taxon>
        <taxon>Marinospirillum</taxon>
    </lineage>
</organism>
<dbReference type="Proteomes" id="UP001156682">
    <property type="component" value="Unassembled WGS sequence"/>
</dbReference>